<dbReference type="Proteomes" id="UP000813824">
    <property type="component" value="Unassembled WGS sequence"/>
</dbReference>
<comment type="caution">
    <text evidence="2">The sequence shown here is derived from an EMBL/GenBank/DDBJ whole genome shotgun (WGS) entry which is preliminary data.</text>
</comment>
<dbReference type="AlphaFoldDB" id="A0A8K0XU08"/>
<organism evidence="2 3">
    <name type="scientific">Cristinia sonorae</name>
    <dbReference type="NCBI Taxonomy" id="1940300"/>
    <lineage>
        <taxon>Eukaryota</taxon>
        <taxon>Fungi</taxon>
        <taxon>Dikarya</taxon>
        <taxon>Basidiomycota</taxon>
        <taxon>Agaricomycotina</taxon>
        <taxon>Agaricomycetes</taxon>
        <taxon>Agaricomycetidae</taxon>
        <taxon>Agaricales</taxon>
        <taxon>Pleurotineae</taxon>
        <taxon>Stephanosporaceae</taxon>
        <taxon>Cristinia</taxon>
    </lineage>
</organism>
<sequence length="232" mass="26420">MPTYHLQTPRGYTASHARSSSHGNSVYHAGYPDYRAADRGQYHYPSSAAGIGYYDSGRRRHHSVGHGSEYYASPSTIAYTQYGHHRHSQQPVYYTQSTSTRSHHSRSPTHHHHRSHTRSVRVHDSGRSHSRSPPVVQVVDSGRHSSSRRHGSVPRYSVVDVGHGYHERSNTLHRRHSDSESTSWLGEQFRRLFGGGNSHHRSRSHSRTRASEFIDARTGKSVDRKGRPIYRV</sequence>
<gene>
    <name evidence="2" type="ORF">BXZ70DRAFT_1004471</name>
</gene>
<feature type="compositionally biased region" description="Basic residues" evidence="1">
    <location>
        <begin position="101"/>
        <end position="120"/>
    </location>
</feature>
<reference evidence="2" key="1">
    <citation type="journal article" date="2021" name="New Phytol.">
        <title>Evolutionary innovations through gain and loss of genes in the ectomycorrhizal Boletales.</title>
        <authorList>
            <person name="Wu G."/>
            <person name="Miyauchi S."/>
            <person name="Morin E."/>
            <person name="Kuo A."/>
            <person name="Drula E."/>
            <person name="Varga T."/>
            <person name="Kohler A."/>
            <person name="Feng B."/>
            <person name="Cao Y."/>
            <person name="Lipzen A."/>
            <person name="Daum C."/>
            <person name="Hundley H."/>
            <person name="Pangilinan J."/>
            <person name="Johnson J."/>
            <person name="Barry K."/>
            <person name="LaButti K."/>
            <person name="Ng V."/>
            <person name="Ahrendt S."/>
            <person name="Min B."/>
            <person name="Choi I.G."/>
            <person name="Park H."/>
            <person name="Plett J.M."/>
            <person name="Magnuson J."/>
            <person name="Spatafora J.W."/>
            <person name="Nagy L.G."/>
            <person name="Henrissat B."/>
            <person name="Grigoriev I.V."/>
            <person name="Yang Z.L."/>
            <person name="Xu J."/>
            <person name="Martin F.M."/>
        </authorList>
    </citation>
    <scope>NUCLEOTIDE SEQUENCE</scope>
    <source>
        <strain evidence="2">KKN 215</strain>
    </source>
</reference>
<accession>A0A8K0XU08</accession>
<proteinExistence type="predicted"/>
<name>A0A8K0XU08_9AGAR</name>
<dbReference type="OrthoDB" id="3269202at2759"/>
<evidence type="ECO:0000256" key="1">
    <source>
        <dbReference type="SAM" id="MobiDB-lite"/>
    </source>
</evidence>
<evidence type="ECO:0000313" key="2">
    <source>
        <dbReference type="EMBL" id="KAH8106195.1"/>
    </source>
</evidence>
<evidence type="ECO:0000313" key="3">
    <source>
        <dbReference type="Proteomes" id="UP000813824"/>
    </source>
</evidence>
<feature type="region of interest" description="Disordered" evidence="1">
    <location>
        <begin position="84"/>
        <end position="161"/>
    </location>
</feature>
<keyword evidence="3" id="KW-1185">Reference proteome</keyword>
<protein>
    <submittedName>
        <fullName evidence="2">Uncharacterized protein</fullName>
    </submittedName>
</protein>
<feature type="region of interest" description="Disordered" evidence="1">
    <location>
        <begin position="1"/>
        <end position="24"/>
    </location>
</feature>
<dbReference type="EMBL" id="JAEVFJ010000003">
    <property type="protein sequence ID" value="KAH8106195.1"/>
    <property type="molecule type" value="Genomic_DNA"/>
</dbReference>